<feature type="compositionally biased region" description="Basic and acidic residues" evidence="1">
    <location>
        <begin position="1"/>
        <end position="11"/>
    </location>
</feature>
<dbReference type="Proteomes" id="UP000772181">
    <property type="component" value="Unassembled WGS sequence"/>
</dbReference>
<feature type="region of interest" description="Disordered" evidence="1">
    <location>
        <begin position="1"/>
        <end position="26"/>
    </location>
</feature>
<name>A0A933GKM9_UNCTE</name>
<protein>
    <submittedName>
        <fullName evidence="3">Cupin domain-containing protein</fullName>
    </submittedName>
</protein>
<evidence type="ECO:0000259" key="2">
    <source>
        <dbReference type="Pfam" id="PF07883"/>
    </source>
</evidence>
<evidence type="ECO:0000313" key="4">
    <source>
        <dbReference type="Proteomes" id="UP000772181"/>
    </source>
</evidence>
<gene>
    <name evidence="3" type="ORF">HY730_04445</name>
</gene>
<comment type="caution">
    <text evidence="3">The sequence shown here is derived from an EMBL/GenBank/DDBJ whole genome shotgun (WGS) entry which is preliminary data.</text>
</comment>
<dbReference type="Pfam" id="PF07883">
    <property type="entry name" value="Cupin_2"/>
    <property type="match status" value="1"/>
</dbReference>
<evidence type="ECO:0000313" key="3">
    <source>
        <dbReference type="EMBL" id="MBI4595612.1"/>
    </source>
</evidence>
<feature type="domain" description="Cupin type-2" evidence="2">
    <location>
        <begin position="80"/>
        <end position="140"/>
    </location>
</feature>
<dbReference type="EMBL" id="JACQWF010000203">
    <property type="protein sequence ID" value="MBI4595612.1"/>
    <property type="molecule type" value="Genomic_DNA"/>
</dbReference>
<sequence length="187" mass="21403">MVQKEAQREMEAELTQPDSPAPWMNREKDGLEKGVILVKGKERPHVLNEQGYIKRLSTPVMENTASNNMMVFIHRIIHHSGRHKHQGGYSLFVLEGKGYTTVDGVRNDWEEGDLILLPIKTGGVEHQHFNEDPKGASRWMALVSRPLVEILSRRVEQKQVHPDWKRKHGDKTAVFEDGLKEGQQKGK</sequence>
<dbReference type="AlphaFoldDB" id="A0A933GKM9"/>
<proteinExistence type="predicted"/>
<organism evidence="3 4">
    <name type="scientific">Tectimicrobiota bacterium</name>
    <dbReference type="NCBI Taxonomy" id="2528274"/>
    <lineage>
        <taxon>Bacteria</taxon>
        <taxon>Pseudomonadati</taxon>
        <taxon>Nitrospinota/Tectimicrobiota group</taxon>
        <taxon>Candidatus Tectimicrobiota</taxon>
    </lineage>
</organism>
<dbReference type="Gene3D" id="2.60.120.10">
    <property type="entry name" value="Jelly Rolls"/>
    <property type="match status" value="1"/>
</dbReference>
<feature type="region of interest" description="Disordered" evidence="1">
    <location>
        <begin position="159"/>
        <end position="187"/>
    </location>
</feature>
<feature type="compositionally biased region" description="Basic and acidic residues" evidence="1">
    <location>
        <begin position="170"/>
        <end position="187"/>
    </location>
</feature>
<dbReference type="SUPFAM" id="SSF51182">
    <property type="entry name" value="RmlC-like cupins"/>
    <property type="match status" value="1"/>
</dbReference>
<dbReference type="InterPro" id="IPR013096">
    <property type="entry name" value="Cupin_2"/>
</dbReference>
<reference evidence="3" key="1">
    <citation type="submission" date="2020-07" db="EMBL/GenBank/DDBJ databases">
        <title>Huge and variable diversity of episymbiotic CPR bacteria and DPANN archaea in groundwater ecosystems.</title>
        <authorList>
            <person name="He C.Y."/>
            <person name="Keren R."/>
            <person name="Whittaker M."/>
            <person name="Farag I.F."/>
            <person name="Doudna J."/>
            <person name="Cate J.H.D."/>
            <person name="Banfield J.F."/>
        </authorList>
    </citation>
    <scope>NUCLEOTIDE SEQUENCE</scope>
    <source>
        <strain evidence="3">NC_groundwater_1482_Ag_S-0.65um_47_24</strain>
    </source>
</reference>
<evidence type="ECO:0000256" key="1">
    <source>
        <dbReference type="SAM" id="MobiDB-lite"/>
    </source>
</evidence>
<accession>A0A933GKM9</accession>
<dbReference type="InterPro" id="IPR014710">
    <property type="entry name" value="RmlC-like_jellyroll"/>
</dbReference>
<dbReference type="InterPro" id="IPR011051">
    <property type="entry name" value="RmlC_Cupin_sf"/>
</dbReference>